<organism evidence="2 3">
    <name type="scientific">Streptomyces luteoverticillatus</name>
    <name type="common">Streptoverticillium luteoverticillatus</name>
    <dbReference type="NCBI Taxonomy" id="66425"/>
    <lineage>
        <taxon>Bacteria</taxon>
        <taxon>Bacillati</taxon>
        <taxon>Actinomycetota</taxon>
        <taxon>Actinomycetes</taxon>
        <taxon>Kitasatosporales</taxon>
        <taxon>Streptomycetaceae</taxon>
        <taxon>Streptomyces</taxon>
    </lineage>
</organism>
<proteinExistence type="predicted"/>
<protein>
    <recommendedName>
        <fullName evidence="4">Secreted protein</fullName>
    </recommendedName>
</protein>
<sequence length="163" mass="17536">MRLFTRTLAAGAVVAATVLTGAATAVADEMPPSNVEDFEYPQADKIFQERGIKLKSGDGHLMLATCDSEPGLIEIMAQGMKQTDKVGQGRFCFRVTGASGYLSLEIPRVVGGMGNNDYNVNVSMVTGAEEKSFELDKNRWTPIGKTADGQGRDFTLVEIVAKK</sequence>
<evidence type="ECO:0000256" key="1">
    <source>
        <dbReference type="SAM" id="SignalP"/>
    </source>
</evidence>
<evidence type="ECO:0000313" key="2">
    <source>
        <dbReference type="EMBL" id="AZQ70377.1"/>
    </source>
</evidence>
<evidence type="ECO:0000313" key="3">
    <source>
        <dbReference type="Proteomes" id="UP000267900"/>
    </source>
</evidence>
<dbReference type="Proteomes" id="UP000267900">
    <property type="component" value="Chromosome"/>
</dbReference>
<keyword evidence="1" id="KW-0732">Signal</keyword>
<keyword evidence="3" id="KW-1185">Reference proteome</keyword>
<dbReference type="AlphaFoldDB" id="A0A3S9PD61"/>
<gene>
    <name evidence="2" type="ORF">EKH77_03345</name>
</gene>
<name>A0A3S9PD61_STRLT</name>
<feature type="chain" id="PRO_5019049646" description="Secreted protein" evidence="1">
    <location>
        <begin position="28"/>
        <end position="163"/>
    </location>
</feature>
<accession>A0A3S9PD61</accession>
<dbReference type="OrthoDB" id="3373619at2"/>
<dbReference type="EMBL" id="CP034587">
    <property type="protein sequence ID" value="AZQ70377.1"/>
    <property type="molecule type" value="Genomic_DNA"/>
</dbReference>
<evidence type="ECO:0008006" key="4">
    <source>
        <dbReference type="Google" id="ProtNLM"/>
    </source>
</evidence>
<feature type="signal peptide" evidence="1">
    <location>
        <begin position="1"/>
        <end position="27"/>
    </location>
</feature>
<reference evidence="2 3" key="1">
    <citation type="submission" date="2018-12" db="EMBL/GenBank/DDBJ databases">
        <title>The whole draft genome of Streptomyce luteoverticillatus CGMCC 15060.</title>
        <authorList>
            <person name="Feng Z."/>
            <person name="Chen G."/>
            <person name="Zhang J."/>
            <person name="Zhu H."/>
            <person name="Yu X."/>
            <person name="Zhang W."/>
            <person name="Zhang X."/>
        </authorList>
    </citation>
    <scope>NUCLEOTIDE SEQUENCE [LARGE SCALE GENOMIC DNA]</scope>
    <source>
        <strain evidence="2 3">CGMCC 15060</strain>
    </source>
</reference>
<dbReference type="RefSeq" id="WP_126912942.1">
    <property type="nucleotide sequence ID" value="NZ_CP034587.1"/>
</dbReference>